<dbReference type="InterPro" id="IPR017850">
    <property type="entry name" value="Alkaline_phosphatase_core_sf"/>
</dbReference>
<dbReference type="SUPFAM" id="SSF53649">
    <property type="entry name" value="Alkaline phosphatase-like"/>
    <property type="match status" value="1"/>
</dbReference>
<accession>A0A4S4NPG6</accession>
<dbReference type="AlphaFoldDB" id="A0A4S4NPG6"/>
<dbReference type="RefSeq" id="WP_136456648.1">
    <property type="nucleotide sequence ID" value="NZ_SRSF01000001.1"/>
</dbReference>
<dbReference type="PANTHER" id="PTHR10151">
    <property type="entry name" value="ECTONUCLEOTIDE PYROPHOSPHATASE/PHOSPHODIESTERASE"/>
    <property type="match status" value="1"/>
</dbReference>
<sequence>MRPTAILNIVGLTANLIGPDTPFLSRWSANRRITTVRPALPAVTTTAQTSYLTGKYPRDHGIVANGWLFRDEMELKLWRQSNHLVQSPKIWEVARERDPNFTVANICWWYAMYASVDYTVTPRPQYLADGRKMPDCYTFPMELRHRLTQELGTFPLFSFWGPRTNIVSSQWIADAARLVHEWHRPTMNLVYLPHLDYNLQRHGTDHPSVRQDLREIDGVVEKLINYYEANGVEVCVLSEYGITNVDRPVPINRRLREAGLISVREERGTELLDVGTCRAVALCDHQIAHIYIQDPADIPLVRDLLKDEPGIELLLDEHGKREYKIDHERAGELVAVADDRSWFSYYYWLDDARAPDYARTVDIHKKPGYDPVEMFLDPDKKLMIPRIGLKVVGKKLGFRTLMDVVPLRPELVKGSHGRLGAPDGDLPVFISRQEKPEKLNAPEVFNYLLKGIFGQGSTTSATTGK</sequence>
<dbReference type="GO" id="GO:0016787">
    <property type="term" value="F:hydrolase activity"/>
    <property type="evidence" value="ECO:0007669"/>
    <property type="project" value="UniProtKB-ARBA"/>
</dbReference>
<dbReference type="Pfam" id="PF01663">
    <property type="entry name" value="Phosphodiest"/>
    <property type="match status" value="1"/>
</dbReference>
<keyword evidence="2" id="KW-1185">Reference proteome</keyword>
<dbReference type="PANTHER" id="PTHR10151:SF120">
    <property type="entry name" value="BIS(5'-ADENOSYL)-TRIPHOSPHATASE"/>
    <property type="match status" value="1"/>
</dbReference>
<evidence type="ECO:0000313" key="1">
    <source>
        <dbReference type="EMBL" id="THH41802.1"/>
    </source>
</evidence>
<evidence type="ECO:0000313" key="2">
    <source>
        <dbReference type="Proteomes" id="UP000308528"/>
    </source>
</evidence>
<gene>
    <name evidence="1" type="ORF">E4021_04220</name>
</gene>
<dbReference type="OrthoDB" id="9771966at2"/>
<protein>
    <submittedName>
        <fullName evidence="1">Alkaline phosphatase family protein</fullName>
    </submittedName>
</protein>
<dbReference type="Proteomes" id="UP000308528">
    <property type="component" value="Unassembled WGS sequence"/>
</dbReference>
<comment type="caution">
    <text evidence="1">The sequence shown here is derived from an EMBL/GenBank/DDBJ whole genome shotgun (WGS) entry which is preliminary data.</text>
</comment>
<proteinExistence type="predicted"/>
<dbReference type="InterPro" id="IPR002591">
    <property type="entry name" value="Phosphodiest/P_Trfase"/>
</dbReference>
<reference evidence="1 2" key="1">
    <citation type="submission" date="2019-04" db="EMBL/GenBank/DDBJ databases">
        <title>Lewinella litorea sp. nov., isolated from a marine sand.</title>
        <authorList>
            <person name="Yoon J.-H."/>
        </authorList>
    </citation>
    <scope>NUCLEOTIDE SEQUENCE [LARGE SCALE GENOMIC DNA]</scope>
    <source>
        <strain evidence="1 2">HSMS-39</strain>
    </source>
</reference>
<dbReference type="Gene3D" id="3.40.720.10">
    <property type="entry name" value="Alkaline Phosphatase, subunit A"/>
    <property type="match status" value="1"/>
</dbReference>
<name>A0A4S4NPG6_9BACT</name>
<organism evidence="1 2">
    <name type="scientific">Neolewinella litorea</name>
    <dbReference type="NCBI Taxonomy" id="2562452"/>
    <lineage>
        <taxon>Bacteria</taxon>
        <taxon>Pseudomonadati</taxon>
        <taxon>Bacteroidota</taxon>
        <taxon>Saprospiria</taxon>
        <taxon>Saprospirales</taxon>
        <taxon>Lewinellaceae</taxon>
        <taxon>Neolewinella</taxon>
    </lineage>
</organism>
<dbReference type="EMBL" id="SRSF01000001">
    <property type="protein sequence ID" value="THH41802.1"/>
    <property type="molecule type" value="Genomic_DNA"/>
</dbReference>